<reference evidence="2" key="1">
    <citation type="journal article" date="2021" name="Proc. Natl. Acad. Sci. U.S.A.">
        <title>A Catalog of Tens of Thousands of Viruses from Human Metagenomes Reveals Hidden Associations with Chronic Diseases.</title>
        <authorList>
            <person name="Tisza M.J."/>
            <person name="Buck C.B."/>
        </authorList>
    </citation>
    <scope>NUCLEOTIDE SEQUENCE</scope>
    <source>
        <strain evidence="2">CtiJY10</strain>
    </source>
</reference>
<evidence type="ECO:0000256" key="1">
    <source>
        <dbReference type="SAM" id="Phobius"/>
    </source>
</evidence>
<keyword evidence="1" id="KW-1133">Transmembrane helix</keyword>
<feature type="transmembrane region" description="Helical" evidence="1">
    <location>
        <begin position="6"/>
        <end position="24"/>
    </location>
</feature>
<dbReference type="EMBL" id="BK015060">
    <property type="protein sequence ID" value="DAD89418.1"/>
    <property type="molecule type" value="Genomic_DNA"/>
</dbReference>
<protein>
    <submittedName>
        <fullName evidence="2">Uncharacterized protein</fullName>
    </submittedName>
</protein>
<organism evidence="2">
    <name type="scientific">Podoviridae sp. ctiJY10</name>
    <dbReference type="NCBI Taxonomy" id="2826572"/>
    <lineage>
        <taxon>Viruses</taxon>
        <taxon>Duplodnaviria</taxon>
        <taxon>Heunggongvirae</taxon>
        <taxon>Uroviricota</taxon>
        <taxon>Caudoviricetes</taxon>
    </lineage>
</organism>
<name>A0A8S5N579_9CAUD</name>
<accession>A0A8S5N579</accession>
<sequence>MNNLLQNLASALWIVIGIQVLVWLKHWNKKFSDLYDELKEEME</sequence>
<evidence type="ECO:0000313" key="2">
    <source>
        <dbReference type="EMBL" id="DAD89418.1"/>
    </source>
</evidence>
<keyword evidence="1" id="KW-0812">Transmembrane</keyword>
<proteinExistence type="predicted"/>
<keyword evidence="1" id="KW-0472">Membrane</keyword>